<keyword evidence="4 6" id="KW-1133">Transmembrane helix</keyword>
<keyword evidence="5 6" id="KW-0472">Membrane</keyword>
<feature type="transmembrane region" description="Helical" evidence="6">
    <location>
        <begin position="432"/>
        <end position="452"/>
    </location>
</feature>
<keyword evidence="3 6" id="KW-0812">Transmembrane</keyword>
<evidence type="ECO:0000256" key="6">
    <source>
        <dbReference type="SAM" id="Phobius"/>
    </source>
</evidence>
<dbReference type="SUPFAM" id="SSF161070">
    <property type="entry name" value="SNF-like"/>
    <property type="match status" value="1"/>
</dbReference>
<dbReference type="AlphaFoldDB" id="A0AAW9R954"/>
<dbReference type="CDD" id="cd10336">
    <property type="entry name" value="SLC6sbd_Tyt1-Like"/>
    <property type="match status" value="1"/>
</dbReference>
<feature type="transmembrane region" description="Helical" evidence="6">
    <location>
        <begin position="218"/>
        <end position="246"/>
    </location>
</feature>
<comment type="caution">
    <text evidence="7">The sequence shown here is derived from an EMBL/GenBank/DDBJ whole genome shotgun (WGS) entry which is preliminary data.</text>
</comment>
<dbReference type="InterPro" id="IPR037272">
    <property type="entry name" value="SNS_sf"/>
</dbReference>
<feature type="transmembrane region" description="Helical" evidence="6">
    <location>
        <begin position="97"/>
        <end position="121"/>
    </location>
</feature>
<dbReference type="Proteomes" id="UP001359886">
    <property type="component" value="Unassembled WGS sequence"/>
</dbReference>
<dbReference type="InterPro" id="IPR047218">
    <property type="entry name" value="YocR/YhdH-like"/>
</dbReference>
<evidence type="ECO:0000256" key="5">
    <source>
        <dbReference type="ARBA" id="ARBA00023136"/>
    </source>
</evidence>
<feature type="transmembrane region" description="Helical" evidence="6">
    <location>
        <begin position="309"/>
        <end position="330"/>
    </location>
</feature>
<evidence type="ECO:0000256" key="1">
    <source>
        <dbReference type="ARBA" id="ARBA00004141"/>
    </source>
</evidence>
<proteinExistence type="predicted"/>
<dbReference type="PANTHER" id="PTHR42948:SF1">
    <property type="entry name" value="TRANSPORTER"/>
    <property type="match status" value="1"/>
</dbReference>
<dbReference type="RefSeq" id="WP_354693475.1">
    <property type="nucleotide sequence ID" value="NZ_JAZHOG010000001.1"/>
</dbReference>
<dbReference type="Pfam" id="PF00209">
    <property type="entry name" value="SNF"/>
    <property type="match status" value="2"/>
</dbReference>
<dbReference type="PROSITE" id="PS50267">
    <property type="entry name" value="NA_NEUROTRAN_SYMP_3"/>
    <property type="match status" value="1"/>
</dbReference>
<sequence length="454" mass="48455">MDQSGQHETWSSRSAFLLAAIGAAVGLGNIWRFPYLAGESGGSAFVMVYLLCVAGVGIPILIAELMMGRRGGLSPVGTMAALAREAGASRHWRTAGWLMVLTIFLAGTFYYVVASWVLAYIGLAARGMFAGIDGSGSQSLFAELLADPWRLSLWFGVFMALTIFVAASGIRAGLERAVRLLMPSLFVLLVVMVIYAAVAGDFARGWRFLFHFDASKLSASVVLAAIGQAFFTLGVGQAVMITYAAYMPKNVRLSSSAFIIAGADLLVALLAALAIFPIVFAAGLEPNSGPGLIFETLPVAFGQMPGGRIIATVFFVLVGIAALTSTISGVEPIVSWAEEHRGWSRRRVSVAVGLAIWLVGLGSVFSFNIWAGYKPLGMLPVLSEKTVFDLLEYVTVNVLMPLNGLLIAVFAGWVMSRVLVSDELGIADGRRLALLRFLLRFVVPLAILAIFVSQ</sequence>
<comment type="subcellular location">
    <subcellularLocation>
        <location evidence="1">Membrane</location>
        <topology evidence="1">Multi-pass membrane protein</topology>
    </subcellularLocation>
</comment>
<organism evidence="7 8">
    <name type="scientific">Elongatibacter sediminis</name>
    <dbReference type="NCBI Taxonomy" id="3119006"/>
    <lineage>
        <taxon>Bacteria</taxon>
        <taxon>Pseudomonadati</taxon>
        <taxon>Pseudomonadota</taxon>
        <taxon>Gammaproteobacteria</taxon>
        <taxon>Chromatiales</taxon>
        <taxon>Wenzhouxiangellaceae</taxon>
        <taxon>Elongatibacter</taxon>
    </lineage>
</organism>
<feature type="transmembrane region" description="Helical" evidence="6">
    <location>
        <begin position="350"/>
        <end position="373"/>
    </location>
</feature>
<dbReference type="PANTHER" id="PTHR42948">
    <property type="entry name" value="TRANSPORTER"/>
    <property type="match status" value="1"/>
</dbReference>
<feature type="transmembrane region" description="Helical" evidence="6">
    <location>
        <begin position="12"/>
        <end position="31"/>
    </location>
</feature>
<feature type="transmembrane region" description="Helical" evidence="6">
    <location>
        <begin position="43"/>
        <end position="63"/>
    </location>
</feature>
<dbReference type="GO" id="GO:0016020">
    <property type="term" value="C:membrane"/>
    <property type="evidence" value="ECO:0007669"/>
    <property type="project" value="UniProtKB-SubCell"/>
</dbReference>
<gene>
    <name evidence="7" type="ORF">V3330_00835</name>
</gene>
<keyword evidence="8" id="KW-1185">Reference proteome</keyword>
<dbReference type="EMBL" id="JAZHOG010000001">
    <property type="protein sequence ID" value="MEJ8566152.1"/>
    <property type="molecule type" value="Genomic_DNA"/>
</dbReference>
<dbReference type="PRINTS" id="PR00176">
    <property type="entry name" value="NANEUSMPORT"/>
</dbReference>
<evidence type="ECO:0000313" key="8">
    <source>
        <dbReference type="Proteomes" id="UP001359886"/>
    </source>
</evidence>
<reference evidence="7 8" key="1">
    <citation type="submission" date="2024-02" db="EMBL/GenBank/DDBJ databases">
        <title>A novel Wenzhouxiangellaceae bacterium, isolated from coastal sediments.</title>
        <authorList>
            <person name="Du Z.-J."/>
            <person name="Ye Y.-Q."/>
            <person name="Zhang X.-Y."/>
        </authorList>
    </citation>
    <scope>NUCLEOTIDE SEQUENCE [LARGE SCALE GENOMIC DNA]</scope>
    <source>
        <strain evidence="7 8">CH-27</strain>
    </source>
</reference>
<evidence type="ECO:0000256" key="4">
    <source>
        <dbReference type="ARBA" id="ARBA00022989"/>
    </source>
</evidence>
<feature type="transmembrane region" description="Helical" evidence="6">
    <location>
        <begin position="258"/>
        <end position="282"/>
    </location>
</feature>
<feature type="transmembrane region" description="Helical" evidence="6">
    <location>
        <begin position="151"/>
        <end position="170"/>
    </location>
</feature>
<dbReference type="NCBIfam" id="NF037979">
    <property type="entry name" value="Na_transp"/>
    <property type="match status" value="1"/>
</dbReference>
<keyword evidence="2" id="KW-0813">Transport</keyword>
<feature type="transmembrane region" description="Helical" evidence="6">
    <location>
        <begin position="393"/>
        <end position="420"/>
    </location>
</feature>
<name>A0AAW9R954_9GAMM</name>
<evidence type="ECO:0000313" key="7">
    <source>
        <dbReference type="EMBL" id="MEJ8566152.1"/>
    </source>
</evidence>
<accession>A0AAW9R954</accession>
<evidence type="ECO:0000256" key="2">
    <source>
        <dbReference type="ARBA" id="ARBA00022448"/>
    </source>
</evidence>
<feature type="transmembrane region" description="Helical" evidence="6">
    <location>
        <begin position="177"/>
        <end position="198"/>
    </location>
</feature>
<evidence type="ECO:0000256" key="3">
    <source>
        <dbReference type="ARBA" id="ARBA00022692"/>
    </source>
</evidence>
<protein>
    <submittedName>
        <fullName evidence="7">Sodium-dependent transporter</fullName>
    </submittedName>
</protein>
<dbReference type="InterPro" id="IPR000175">
    <property type="entry name" value="Na/ntran_symport"/>
</dbReference>